<evidence type="ECO:0000313" key="2">
    <source>
        <dbReference type="Proteomes" id="UP000078224"/>
    </source>
</evidence>
<sequence length="86" mass="10131">MQDDIQYITKKELLEKANDIIRKHDDYIHGMFVDTVEQHRGTLVFKGEFFLDEKGIPSIKSTAAFNMYKHLAHILSEQYRLTENES</sequence>
<dbReference type="Gene3D" id="3.30.300.360">
    <property type="entry name" value="Protein of unknown function (DUF2498)"/>
    <property type="match status" value="1"/>
</dbReference>
<gene>
    <name evidence="1" type="ORF">M998_0172</name>
</gene>
<dbReference type="AlphaFoldDB" id="A0A1B7K4F1"/>
<protein>
    <submittedName>
        <fullName evidence="1">YciN family protein</fullName>
    </submittedName>
</protein>
<reference evidence="1 2" key="1">
    <citation type="submission" date="2016-04" db="EMBL/GenBank/DDBJ databases">
        <title>ATOL: Assembling a taxonomically balanced genome-scale reconstruction of the evolutionary history of the Enterobacteriaceae.</title>
        <authorList>
            <person name="Plunkett G.III."/>
            <person name="Neeno-Eckwall E.C."/>
            <person name="Glasner J.D."/>
            <person name="Perna N.T."/>
        </authorList>
    </citation>
    <scope>NUCLEOTIDE SEQUENCE [LARGE SCALE GENOMIC DNA]</scope>
    <source>
        <strain evidence="1 2">ATCC 35613</strain>
    </source>
</reference>
<dbReference type="InterPro" id="IPR038191">
    <property type="entry name" value="YciN_sf"/>
</dbReference>
<organism evidence="1 2">
    <name type="scientific">Providencia heimbachae ATCC 35613</name>
    <dbReference type="NCBI Taxonomy" id="1354272"/>
    <lineage>
        <taxon>Bacteria</taxon>
        <taxon>Pseudomonadati</taxon>
        <taxon>Pseudomonadota</taxon>
        <taxon>Gammaproteobacteria</taxon>
        <taxon>Enterobacterales</taxon>
        <taxon>Morganellaceae</taxon>
        <taxon>Providencia</taxon>
    </lineage>
</organism>
<dbReference type="Pfam" id="PF10692">
    <property type="entry name" value="DUF2498"/>
    <property type="match status" value="1"/>
</dbReference>
<name>A0A1B7K4F1_9GAMM</name>
<dbReference type="NCBIfam" id="NF008265">
    <property type="entry name" value="PRK11037.1"/>
    <property type="match status" value="1"/>
</dbReference>
<dbReference type="Proteomes" id="UP000078224">
    <property type="component" value="Unassembled WGS sequence"/>
</dbReference>
<keyword evidence="2" id="KW-1185">Reference proteome</keyword>
<evidence type="ECO:0000313" key="1">
    <source>
        <dbReference type="EMBL" id="OAT55022.1"/>
    </source>
</evidence>
<comment type="caution">
    <text evidence="1">The sequence shown here is derived from an EMBL/GenBank/DDBJ whole genome shotgun (WGS) entry which is preliminary data.</text>
</comment>
<accession>A0A1B7K4F1</accession>
<dbReference type="InterPro" id="IPR019633">
    <property type="entry name" value="DUF2498"/>
</dbReference>
<proteinExistence type="predicted"/>
<dbReference type="OrthoDB" id="6215372at2"/>
<dbReference type="PATRIC" id="fig|1354272.4.peg.178"/>
<dbReference type="RefSeq" id="WP_068444111.1">
    <property type="nucleotide sequence ID" value="NZ_LXEW01000003.1"/>
</dbReference>
<dbReference type="EMBL" id="LXEW01000003">
    <property type="protein sequence ID" value="OAT55022.1"/>
    <property type="molecule type" value="Genomic_DNA"/>
</dbReference>